<dbReference type="Gramene" id="OQU85307">
    <property type="protein sequence ID" value="OQU85307"/>
    <property type="gene ID" value="SORBI_3004G214000"/>
</dbReference>
<evidence type="ECO:0000256" key="1">
    <source>
        <dbReference type="ARBA" id="ARBA00000868"/>
    </source>
</evidence>
<dbReference type="GO" id="GO:0006166">
    <property type="term" value="P:purine ribonucleoside salvage"/>
    <property type="evidence" value="ECO:0007669"/>
    <property type="project" value="UniProtKB-KW"/>
</dbReference>
<evidence type="ECO:0000256" key="9">
    <source>
        <dbReference type="ARBA" id="ARBA00022676"/>
    </source>
</evidence>
<name>A0A1Z5RNP4_SORBI</name>
<dbReference type="NCBIfam" id="NF002636">
    <property type="entry name" value="PRK02304.1-5"/>
    <property type="match status" value="1"/>
</dbReference>
<dbReference type="EC" id="2.4.2.7" evidence="7"/>
<dbReference type="InterPro" id="IPR050120">
    <property type="entry name" value="Adenine_PRTase"/>
</dbReference>
<protein>
    <recommendedName>
        <fullName evidence="7">adenine phosphoribosyltransferase</fullName>
        <ecNumber evidence="7">2.4.2.7</ecNumber>
    </recommendedName>
</protein>
<dbReference type="PANTHER" id="PTHR11776:SF22">
    <property type="entry name" value="ADENINE PHOSPHORIBOSYLTRANSFERASE 5"/>
    <property type="match status" value="1"/>
</dbReference>
<keyword evidence="10" id="KW-0808">Transferase</keyword>
<evidence type="ECO:0000256" key="7">
    <source>
        <dbReference type="ARBA" id="ARBA00011893"/>
    </source>
</evidence>
<comment type="subunit">
    <text evidence="6">Homodimer.</text>
</comment>
<comment type="pathway">
    <text evidence="4">Purine metabolism; AMP biosynthesis via salvage pathway; AMP from adenine: step 1/1.</text>
</comment>
<keyword evidence="8" id="KW-0963">Cytoplasm</keyword>
<dbReference type="GO" id="GO:0003999">
    <property type="term" value="F:adenine phosphoribosyltransferase activity"/>
    <property type="evidence" value="ECO:0007669"/>
    <property type="project" value="UniProtKB-EC"/>
</dbReference>
<dbReference type="Proteomes" id="UP000000768">
    <property type="component" value="Chromosome 4"/>
</dbReference>
<reference evidence="14" key="2">
    <citation type="journal article" date="2018" name="Plant J.">
        <title>The Sorghum bicolor reference genome: improved assembly, gene annotations, a transcriptome atlas, and signatures of genome organization.</title>
        <authorList>
            <person name="McCormick R.F."/>
            <person name="Truong S.K."/>
            <person name="Sreedasyam A."/>
            <person name="Jenkins J."/>
            <person name="Shu S."/>
            <person name="Sims D."/>
            <person name="Kennedy M."/>
            <person name="Amirebrahimi M."/>
            <person name="Weers B.D."/>
            <person name="McKinley B."/>
            <person name="Mattison A."/>
            <person name="Morishige D.T."/>
            <person name="Grimwood J."/>
            <person name="Schmutz J."/>
            <person name="Mullet J.E."/>
        </authorList>
    </citation>
    <scope>NUCLEOTIDE SEQUENCE [LARGE SCALE GENOMIC DNA]</scope>
    <source>
        <strain evidence="14">cv. BTx623</strain>
    </source>
</reference>
<accession>A0A1Z5RNP4</accession>
<keyword evidence="14" id="KW-1185">Reference proteome</keyword>
<dbReference type="Gene3D" id="3.40.50.2020">
    <property type="match status" value="1"/>
</dbReference>
<evidence type="ECO:0000256" key="3">
    <source>
        <dbReference type="ARBA" id="ARBA00004496"/>
    </source>
</evidence>
<dbReference type="CDD" id="cd06223">
    <property type="entry name" value="PRTases_typeI"/>
    <property type="match status" value="1"/>
</dbReference>
<dbReference type="InterPro" id="IPR029057">
    <property type="entry name" value="PRTase-like"/>
</dbReference>
<comment type="catalytic activity">
    <reaction evidence="1">
        <text>AMP + diphosphate = 5-phospho-alpha-D-ribose 1-diphosphate + adenine</text>
        <dbReference type="Rhea" id="RHEA:16609"/>
        <dbReference type="ChEBI" id="CHEBI:16708"/>
        <dbReference type="ChEBI" id="CHEBI:33019"/>
        <dbReference type="ChEBI" id="CHEBI:58017"/>
        <dbReference type="ChEBI" id="CHEBI:456215"/>
        <dbReference type="EC" id="2.4.2.7"/>
    </reaction>
</comment>
<dbReference type="EMBL" id="CM000763">
    <property type="protein sequence ID" value="OQU85307.1"/>
    <property type="molecule type" value="Genomic_DNA"/>
</dbReference>
<evidence type="ECO:0000256" key="6">
    <source>
        <dbReference type="ARBA" id="ARBA00011738"/>
    </source>
</evidence>
<organism evidence="13 14">
    <name type="scientific">Sorghum bicolor</name>
    <name type="common">Sorghum</name>
    <name type="synonym">Sorghum vulgare</name>
    <dbReference type="NCBI Taxonomy" id="4558"/>
    <lineage>
        <taxon>Eukaryota</taxon>
        <taxon>Viridiplantae</taxon>
        <taxon>Streptophyta</taxon>
        <taxon>Embryophyta</taxon>
        <taxon>Tracheophyta</taxon>
        <taxon>Spermatophyta</taxon>
        <taxon>Magnoliopsida</taxon>
        <taxon>Liliopsida</taxon>
        <taxon>Poales</taxon>
        <taxon>Poaceae</taxon>
        <taxon>PACMAD clade</taxon>
        <taxon>Panicoideae</taxon>
        <taxon>Andropogonodae</taxon>
        <taxon>Andropogoneae</taxon>
        <taxon>Sorghinae</taxon>
        <taxon>Sorghum</taxon>
    </lineage>
</organism>
<comment type="similarity">
    <text evidence="5">Belongs to the purine/pyrimidine phosphoribosyltransferase family.</text>
</comment>
<evidence type="ECO:0000256" key="4">
    <source>
        <dbReference type="ARBA" id="ARBA00004659"/>
    </source>
</evidence>
<evidence type="ECO:0000256" key="10">
    <source>
        <dbReference type="ARBA" id="ARBA00022679"/>
    </source>
</evidence>
<evidence type="ECO:0000256" key="11">
    <source>
        <dbReference type="ARBA" id="ARBA00022726"/>
    </source>
</evidence>
<dbReference type="AlphaFoldDB" id="A0A1Z5RNP4"/>
<dbReference type="GO" id="GO:0005737">
    <property type="term" value="C:cytoplasm"/>
    <property type="evidence" value="ECO:0007669"/>
    <property type="project" value="UniProtKB-SubCell"/>
</dbReference>
<proteinExistence type="inferred from homology"/>
<dbReference type="FunFam" id="3.40.50.2020:FF:000004">
    <property type="entry name" value="Adenine phosphoribosyltransferase"/>
    <property type="match status" value="1"/>
</dbReference>
<sequence>MGEEASCNAVSAMEAATNAKPAAKENGCAAAVAQEEAAPVAAADPRLQGISDAIRVVPHFPKQGIEARGFIFGPAIALAIGAKFIPLRKPRKLPGEVISEKYVLEYGTDCLEMHVGAIERPGERVLIIDDLVATGGTLCAAIRLLERAEADVVECACLIGLPKFKDFYKLNGKPVYVLVESRESDK</sequence>
<dbReference type="InterPro" id="IPR000836">
    <property type="entry name" value="PRTase_dom"/>
</dbReference>
<dbReference type="ExpressionAtlas" id="A0A1Z5RNP4">
    <property type="expression patterns" value="baseline and differential"/>
</dbReference>
<evidence type="ECO:0000256" key="8">
    <source>
        <dbReference type="ARBA" id="ARBA00022490"/>
    </source>
</evidence>
<evidence type="ECO:0000259" key="12">
    <source>
        <dbReference type="Pfam" id="PF00156"/>
    </source>
</evidence>
<evidence type="ECO:0000313" key="14">
    <source>
        <dbReference type="Proteomes" id="UP000000768"/>
    </source>
</evidence>
<comment type="function">
    <text evidence="2">Catalyzes a salvage reaction resulting in the formation of AMP, that is energically less costly than de novo synthesis.</text>
</comment>
<reference evidence="13 14" key="1">
    <citation type="journal article" date="2009" name="Nature">
        <title>The Sorghum bicolor genome and the diversification of grasses.</title>
        <authorList>
            <person name="Paterson A.H."/>
            <person name="Bowers J.E."/>
            <person name="Bruggmann R."/>
            <person name="Dubchak I."/>
            <person name="Grimwood J."/>
            <person name="Gundlach H."/>
            <person name="Haberer G."/>
            <person name="Hellsten U."/>
            <person name="Mitros T."/>
            <person name="Poliakov A."/>
            <person name="Schmutz J."/>
            <person name="Spannagl M."/>
            <person name="Tang H."/>
            <person name="Wang X."/>
            <person name="Wicker T."/>
            <person name="Bharti A.K."/>
            <person name="Chapman J."/>
            <person name="Feltus F.A."/>
            <person name="Gowik U."/>
            <person name="Grigoriev I.V."/>
            <person name="Lyons E."/>
            <person name="Maher C.A."/>
            <person name="Martis M."/>
            <person name="Narechania A."/>
            <person name="Otillar R.P."/>
            <person name="Penning B.W."/>
            <person name="Salamov A.A."/>
            <person name="Wang Y."/>
            <person name="Zhang L."/>
            <person name="Carpita N.C."/>
            <person name="Freeling M."/>
            <person name="Gingle A.R."/>
            <person name="Hash C.T."/>
            <person name="Keller B."/>
            <person name="Klein P."/>
            <person name="Kresovich S."/>
            <person name="McCann M.C."/>
            <person name="Ming R."/>
            <person name="Peterson D.G."/>
            <person name="Mehboob-ur-Rahman"/>
            <person name="Ware D."/>
            <person name="Westhoff P."/>
            <person name="Mayer K.F."/>
            <person name="Messing J."/>
            <person name="Rokhsar D.S."/>
        </authorList>
    </citation>
    <scope>NUCLEOTIDE SEQUENCE [LARGE SCALE GENOMIC DNA]</scope>
    <source>
        <strain evidence="14">cv. BTx623</strain>
    </source>
</reference>
<feature type="domain" description="Phosphoribosyltransferase" evidence="12">
    <location>
        <begin position="64"/>
        <end position="160"/>
    </location>
</feature>
<dbReference type="Pfam" id="PF00156">
    <property type="entry name" value="Pribosyltran"/>
    <property type="match status" value="1"/>
</dbReference>
<keyword evidence="9" id="KW-0328">Glycosyltransferase</keyword>
<dbReference type="PANTHER" id="PTHR11776">
    <property type="entry name" value="ADENINE PHOSPHORIBOSYLTRANSFERASE"/>
    <property type="match status" value="1"/>
</dbReference>
<dbReference type="SUPFAM" id="SSF53271">
    <property type="entry name" value="PRTase-like"/>
    <property type="match status" value="1"/>
</dbReference>
<evidence type="ECO:0000256" key="5">
    <source>
        <dbReference type="ARBA" id="ARBA00008391"/>
    </source>
</evidence>
<evidence type="ECO:0000256" key="2">
    <source>
        <dbReference type="ARBA" id="ARBA00003968"/>
    </source>
</evidence>
<evidence type="ECO:0000313" key="13">
    <source>
        <dbReference type="EMBL" id="OQU85307.1"/>
    </source>
</evidence>
<gene>
    <name evidence="13" type="ORF">SORBI_3004G214000</name>
</gene>
<comment type="subcellular location">
    <subcellularLocation>
        <location evidence="3">Cytoplasm</location>
    </subcellularLocation>
</comment>
<keyword evidence="11" id="KW-0660">Purine salvage</keyword>